<evidence type="ECO:0000313" key="17">
    <source>
        <dbReference type="Proteomes" id="UP000192578"/>
    </source>
</evidence>
<comment type="caution">
    <text evidence="16">The sequence shown here is derived from an EMBL/GenBank/DDBJ whole genome shotgun (WGS) entry which is preliminary data.</text>
</comment>
<evidence type="ECO:0000256" key="10">
    <source>
        <dbReference type="ARBA" id="ARBA00032039"/>
    </source>
</evidence>
<feature type="compositionally biased region" description="Low complexity" evidence="13">
    <location>
        <begin position="348"/>
        <end position="361"/>
    </location>
</feature>
<evidence type="ECO:0000256" key="4">
    <source>
        <dbReference type="ARBA" id="ARBA00014187"/>
    </source>
</evidence>
<dbReference type="SMART" id="SM00577">
    <property type="entry name" value="CPDc"/>
    <property type="match status" value="1"/>
</dbReference>
<dbReference type="GO" id="GO:0005634">
    <property type="term" value="C:nucleus"/>
    <property type="evidence" value="ECO:0007669"/>
    <property type="project" value="UniProtKB-SubCell"/>
</dbReference>
<evidence type="ECO:0000256" key="11">
    <source>
        <dbReference type="ARBA" id="ARBA00047761"/>
    </source>
</evidence>
<dbReference type="InterPro" id="IPR023214">
    <property type="entry name" value="HAD_sf"/>
</dbReference>
<evidence type="ECO:0000256" key="6">
    <source>
        <dbReference type="ARBA" id="ARBA00022801"/>
    </source>
</evidence>
<evidence type="ECO:0000256" key="5">
    <source>
        <dbReference type="ARBA" id="ARBA00022723"/>
    </source>
</evidence>
<dbReference type="PANTHER" id="PTHR48493:SF1">
    <property type="entry name" value="UBIQUITIN-LIKE DOMAIN-CONTAINING CTD PHOSPHATASE 1"/>
    <property type="match status" value="1"/>
</dbReference>
<accession>A0A1W0WIU8</accession>
<keyword evidence="17" id="KW-1185">Reference proteome</keyword>
<protein>
    <recommendedName>
        <fullName evidence="4">Ubiquitin-like domain-containing CTD phosphatase 1</fullName>
        <ecNumber evidence="3">3.1.3.16</ecNumber>
    </recommendedName>
    <alternativeName>
        <fullName evidence="10">Nuclear proteasome inhibitor UBLCP1</fullName>
    </alternativeName>
</protein>
<dbReference type="Gene3D" id="3.40.50.1000">
    <property type="entry name" value="HAD superfamily/HAD-like"/>
    <property type="match status" value="1"/>
</dbReference>
<dbReference type="Gene3D" id="3.10.20.90">
    <property type="entry name" value="Phosphatidylinositol 3-kinase Catalytic Subunit, Chain A, domain 1"/>
    <property type="match status" value="1"/>
</dbReference>
<comment type="catalytic activity">
    <reaction evidence="11">
        <text>O-phospho-L-seryl-[protein] + H2O = L-seryl-[protein] + phosphate</text>
        <dbReference type="Rhea" id="RHEA:20629"/>
        <dbReference type="Rhea" id="RHEA-COMP:9863"/>
        <dbReference type="Rhea" id="RHEA-COMP:11604"/>
        <dbReference type="ChEBI" id="CHEBI:15377"/>
        <dbReference type="ChEBI" id="CHEBI:29999"/>
        <dbReference type="ChEBI" id="CHEBI:43474"/>
        <dbReference type="ChEBI" id="CHEBI:83421"/>
        <dbReference type="EC" id="3.1.3.16"/>
    </reaction>
</comment>
<organism evidence="16 17">
    <name type="scientific">Hypsibius exemplaris</name>
    <name type="common">Freshwater tardigrade</name>
    <dbReference type="NCBI Taxonomy" id="2072580"/>
    <lineage>
        <taxon>Eukaryota</taxon>
        <taxon>Metazoa</taxon>
        <taxon>Ecdysozoa</taxon>
        <taxon>Tardigrada</taxon>
        <taxon>Eutardigrada</taxon>
        <taxon>Parachela</taxon>
        <taxon>Hypsibioidea</taxon>
        <taxon>Hypsibiidae</taxon>
        <taxon>Hypsibius</taxon>
    </lineage>
</organism>
<keyword evidence="9" id="KW-0539">Nucleus</keyword>
<dbReference type="EMBL" id="MTYJ01000094">
    <property type="protein sequence ID" value="OQV15082.1"/>
    <property type="molecule type" value="Genomic_DNA"/>
</dbReference>
<evidence type="ECO:0000256" key="13">
    <source>
        <dbReference type="SAM" id="MobiDB-lite"/>
    </source>
</evidence>
<proteinExistence type="predicted"/>
<evidence type="ECO:0000259" key="14">
    <source>
        <dbReference type="PROSITE" id="PS50053"/>
    </source>
</evidence>
<evidence type="ECO:0000256" key="7">
    <source>
        <dbReference type="ARBA" id="ARBA00022842"/>
    </source>
</evidence>
<name>A0A1W0WIU8_HYPEX</name>
<dbReference type="NCBIfam" id="TIGR02245">
    <property type="entry name" value="HAD_IIID1"/>
    <property type="match status" value="1"/>
</dbReference>
<feature type="compositionally biased region" description="Basic and acidic residues" evidence="13">
    <location>
        <begin position="337"/>
        <end position="347"/>
    </location>
</feature>
<dbReference type="PROSITE" id="PS50053">
    <property type="entry name" value="UBIQUITIN_2"/>
    <property type="match status" value="1"/>
</dbReference>
<dbReference type="SUPFAM" id="SSF54236">
    <property type="entry name" value="Ubiquitin-like"/>
    <property type="match status" value="1"/>
</dbReference>
<dbReference type="Proteomes" id="UP000192578">
    <property type="component" value="Unassembled WGS sequence"/>
</dbReference>
<comment type="cofactor">
    <cofactor evidence="1">
        <name>Mg(2+)</name>
        <dbReference type="ChEBI" id="CHEBI:18420"/>
    </cofactor>
</comment>
<sequence length="371" mass="41973">MEKDSSSAVVCSDPMLVDAVDVVTVEIFPITVKWTGKEICVTTLPKTATVLQLKEFLYENTRVLPHRQKLMGAGKSFTDVVALGDVFKANQKIMMMGSPEEALAPILSTPPEDLSVFNDMIEQEKIEVPICAREEFLNKINRRVRDYQVETLDGFRHGKKLLVLDIDYTIFDNGSVGASGQDLMRPYLHEMLHIAYRNFDIVIWSATGKRYIHAKLHELGMKANCSAGHYKISAILDDSAMITVNCGSGSAKVKPLGLLWGKYPQFSEKNTLIVDDLRRNFLMNPKSGLRITQYRKAFENRDTDKELVKLAEYLEAIAMIDDFSSLNHRKWERVAQEHRRKLREQAHSSHPSSRRSTGSGSARDPPNNDNQ</sequence>
<gene>
    <name evidence="16" type="ORF">BV898_10714</name>
</gene>
<keyword evidence="8" id="KW-0904">Protein phosphatase</keyword>
<keyword evidence="7" id="KW-0460">Magnesium</keyword>
<dbReference type="GO" id="GO:0004722">
    <property type="term" value="F:protein serine/threonine phosphatase activity"/>
    <property type="evidence" value="ECO:0007669"/>
    <property type="project" value="UniProtKB-EC"/>
</dbReference>
<keyword evidence="6" id="KW-0378">Hydrolase</keyword>
<feature type="domain" description="Ubiquitin-like" evidence="14">
    <location>
        <begin position="28"/>
        <end position="85"/>
    </location>
</feature>
<keyword evidence="5" id="KW-0479">Metal-binding</keyword>
<dbReference type="OrthoDB" id="1711508at2759"/>
<dbReference type="InterPro" id="IPR051658">
    <property type="entry name" value="UBLCP1"/>
</dbReference>
<evidence type="ECO:0000313" key="16">
    <source>
        <dbReference type="EMBL" id="OQV15082.1"/>
    </source>
</evidence>
<feature type="domain" description="FCP1 homology" evidence="15">
    <location>
        <begin position="155"/>
        <end position="317"/>
    </location>
</feature>
<dbReference type="InterPro" id="IPR000626">
    <property type="entry name" value="Ubiquitin-like_dom"/>
</dbReference>
<comment type="catalytic activity">
    <reaction evidence="12">
        <text>O-phospho-L-threonyl-[protein] + H2O = L-threonyl-[protein] + phosphate</text>
        <dbReference type="Rhea" id="RHEA:47004"/>
        <dbReference type="Rhea" id="RHEA-COMP:11060"/>
        <dbReference type="Rhea" id="RHEA-COMP:11605"/>
        <dbReference type="ChEBI" id="CHEBI:15377"/>
        <dbReference type="ChEBI" id="CHEBI:30013"/>
        <dbReference type="ChEBI" id="CHEBI:43474"/>
        <dbReference type="ChEBI" id="CHEBI:61977"/>
        <dbReference type="EC" id="3.1.3.16"/>
    </reaction>
</comment>
<evidence type="ECO:0000256" key="12">
    <source>
        <dbReference type="ARBA" id="ARBA00048336"/>
    </source>
</evidence>
<dbReference type="GO" id="GO:0046872">
    <property type="term" value="F:metal ion binding"/>
    <property type="evidence" value="ECO:0007669"/>
    <property type="project" value="UniProtKB-KW"/>
</dbReference>
<dbReference type="InterPro" id="IPR029071">
    <property type="entry name" value="Ubiquitin-like_domsf"/>
</dbReference>
<evidence type="ECO:0000256" key="9">
    <source>
        <dbReference type="ARBA" id="ARBA00023242"/>
    </source>
</evidence>
<feature type="region of interest" description="Disordered" evidence="13">
    <location>
        <begin position="337"/>
        <end position="371"/>
    </location>
</feature>
<dbReference type="Pfam" id="PF03031">
    <property type="entry name" value="NIF"/>
    <property type="match status" value="1"/>
</dbReference>
<dbReference type="SUPFAM" id="SSF56784">
    <property type="entry name" value="HAD-like"/>
    <property type="match status" value="1"/>
</dbReference>
<dbReference type="GO" id="GO:0090364">
    <property type="term" value="P:regulation of proteasome assembly"/>
    <property type="evidence" value="ECO:0007669"/>
    <property type="project" value="InterPro"/>
</dbReference>
<dbReference type="InterPro" id="IPR004274">
    <property type="entry name" value="FCP1_dom"/>
</dbReference>
<evidence type="ECO:0000256" key="8">
    <source>
        <dbReference type="ARBA" id="ARBA00022912"/>
    </source>
</evidence>
<dbReference type="SMART" id="SM00213">
    <property type="entry name" value="UBQ"/>
    <property type="match status" value="1"/>
</dbReference>
<dbReference type="AlphaFoldDB" id="A0A1W0WIU8"/>
<dbReference type="InterPro" id="IPR036412">
    <property type="entry name" value="HAD-like_sf"/>
</dbReference>
<dbReference type="InterPro" id="IPR011943">
    <property type="entry name" value="HAD-SF_hydro_IIID"/>
</dbReference>
<evidence type="ECO:0000256" key="2">
    <source>
        <dbReference type="ARBA" id="ARBA00004123"/>
    </source>
</evidence>
<dbReference type="EC" id="3.1.3.16" evidence="3"/>
<evidence type="ECO:0000259" key="15">
    <source>
        <dbReference type="PROSITE" id="PS50969"/>
    </source>
</evidence>
<evidence type="ECO:0000256" key="3">
    <source>
        <dbReference type="ARBA" id="ARBA00013081"/>
    </source>
</evidence>
<dbReference type="PROSITE" id="PS50969">
    <property type="entry name" value="FCP1"/>
    <property type="match status" value="1"/>
</dbReference>
<dbReference type="Pfam" id="PF00240">
    <property type="entry name" value="ubiquitin"/>
    <property type="match status" value="1"/>
</dbReference>
<dbReference type="PANTHER" id="PTHR48493">
    <property type="entry name" value="UBIQUITIN-LIKE DOMAIN-CONTAINING CTD PHOSPHATASE 1"/>
    <property type="match status" value="1"/>
</dbReference>
<evidence type="ECO:0000256" key="1">
    <source>
        <dbReference type="ARBA" id="ARBA00001946"/>
    </source>
</evidence>
<comment type="subcellular location">
    <subcellularLocation>
        <location evidence="2">Nucleus</location>
    </subcellularLocation>
</comment>
<reference evidence="17" key="1">
    <citation type="submission" date="2017-01" db="EMBL/GenBank/DDBJ databases">
        <title>Comparative genomics of anhydrobiosis in the tardigrade Hypsibius dujardini.</title>
        <authorList>
            <person name="Yoshida Y."/>
            <person name="Koutsovoulos G."/>
            <person name="Laetsch D."/>
            <person name="Stevens L."/>
            <person name="Kumar S."/>
            <person name="Horikawa D."/>
            <person name="Ishino K."/>
            <person name="Komine S."/>
            <person name="Tomita M."/>
            <person name="Blaxter M."/>
            <person name="Arakawa K."/>
        </authorList>
    </citation>
    <scope>NUCLEOTIDE SEQUENCE [LARGE SCALE GENOMIC DNA]</scope>
    <source>
        <strain evidence="17">Z151</strain>
    </source>
</reference>